<comment type="caution">
    <text evidence="7">The sequence shown here is derived from an EMBL/GenBank/DDBJ whole genome shotgun (WGS) entry which is preliminary data.</text>
</comment>
<evidence type="ECO:0000256" key="3">
    <source>
        <dbReference type="ARBA" id="ARBA00022989"/>
    </source>
</evidence>
<keyword evidence="4 5" id="KW-0472">Membrane</keyword>
<reference evidence="7 8" key="1">
    <citation type="submission" date="2023-12" db="EMBL/GenBank/DDBJ databases">
        <title>Baltic Sea Cyanobacteria.</title>
        <authorList>
            <person name="Delbaje E."/>
            <person name="Fewer D.P."/>
            <person name="Shishido T.K."/>
        </authorList>
    </citation>
    <scope>NUCLEOTIDE SEQUENCE [LARGE SCALE GENOMIC DNA]</scope>
    <source>
        <strain evidence="7 8">UHCC 0139</strain>
    </source>
</reference>
<evidence type="ECO:0000256" key="4">
    <source>
        <dbReference type="ARBA" id="ARBA00023136"/>
    </source>
</evidence>
<feature type="transmembrane region" description="Helical" evidence="5">
    <location>
        <begin position="102"/>
        <end position="126"/>
    </location>
</feature>
<evidence type="ECO:0000259" key="6">
    <source>
        <dbReference type="Pfam" id="PF02656"/>
    </source>
</evidence>
<feature type="transmembrane region" description="Helical" evidence="5">
    <location>
        <begin position="20"/>
        <end position="41"/>
    </location>
</feature>
<keyword evidence="8" id="KW-1185">Reference proteome</keyword>
<protein>
    <submittedName>
        <fullName evidence="7">DUF202 domain-containing protein</fullName>
    </submittedName>
</protein>
<gene>
    <name evidence="7" type="ORF">VB738_09450</name>
</gene>
<organism evidence="7 8">
    <name type="scientific">Cyanobium gracile UHCC 0139</name>
    <dbReference type="NCBI Taxonomy" id="3110308"/>
    <lineage>
        <taxon>Bacteria</taxon>
        <taxon>Bacillati</taxon>
        <taxon>Cyanobacteriota</taxon>
        <taxon>Cyanophyceae</taxon>
        <taxon>Synechococcales</taxon>
        <taxon>Prochlorococcaceae</taxon>
        <taxon>Cyanobium</taxon>
    </lineage>
</organism>
<proteinExistence type="predicted"/>
<keyword evidence="2 5" id="KW-0812">Transmembrane</keyword>
<name>A0ABU5RUK6_9CYAN</name>
<feature type="domain" description="DUF202" evidence="6">
    <location>
        <begin position="11"/>
        <end position="85"/>
    </location>
</feature>
<dbReference type="EMBL" id="JAYGHX010000005">
    <property type="protein sequence ID" value="MEA5391484.1"/>
    <property type="molecule type" value="Genomic_DNA"/>
</dbReference>
<evidence type="ECO:0000256" key="1">
    <source>
        <dbReference type="ARBA" id="ARBA00004127"/>
    </source>
</evidence>
<comment type="subcellular location">
    <subcellularLocation>
        <location evidence="1">Endomembrane system</location>
        <topology evidence="1">Multi-pass membrane protein</topology>
    </subcellularLocation>
</comment>
<evidence type="ECO:0000256" key="2">
    <source>
        <dbReference type="ARBA" id="ARBA00022692"/>
    </source>
</evidence>
<evidence type="ECO:0000256" key="5">
    <source>
        <dbReference type="SAM" id="Phobius"/>
    </source>
</evidence>
<evidence type="ECO:0000313" key="7">
    <source>
        <dbReference type="EMBL" id="MEA5391484.1"/>
    </source>
</evidence>
<feature type="transmembrane region" description="Helical" evidence="5">
    <location>
        <begin position="61"/>
        <end position="81"/>
    </location>
</feature>
<accession>A0ABU5RUK6</accession>
<dbReference type="Pfam" id="PF02656">
    <property type="entry name" value="DUF202"/>
    <property type="match status" value="1"/>
</dbReference>
<dbReference type="InterPro" id="IPR003807">
    <property type="entry name" value="DUF202"/>
</dbReference>
<keyword evidence="3 5" id="KW-1133">Transmembrane helix</keyword>
<sequence length="131" mass="14173">MNLTNELAKERNRAAAERTLMAWIRTCLSLISFGFGLEKIIGAIERSRLGSSTQVDLSVRLLSMGFVLTGIVALAAATLQHSRDLKRIRRDDFVYSGGERSIGVLTALALMVIGAVAFLVLMQGAFRSAAS</sequence>
<dbReference type="RefSeq" id="WP_323305516.1">
    <property type="nucleotide sequence ID" value="NZ_JAYGHX010000005.1"/>
</dbReference>
<dbReference type="Proteomes" id="UP001304461">
    <property type="component" value="Unassembled WGS sequence"/>
</dbReference>
<evidence type="ECO:0000313" key="8">
    <source>
        <dbReference type="Proteomes" id="UP001304461"/>
    </source>
</evidence>